<name>A0A3D5IWL2_9FLAO</name>
<feature type="compositionally biased region" description="Low complexity" evidence="3">
    <location>
        <begin position="260"/>
        <end position="276"/>
    </location>
</feature>
<protein>
    <submittedName>
        <fullName evidence="4">Uncharacterized protein</fullName>
    </submittedName>
</protein>
<keyword evidence="2" id="KW-0175">Coiled coil</keyword>
<dbReference type="PROSITE" id="PS50293">
    <property type="entry name" value="TPR_REGION"/>
    <property type="match status" value="1"/>
</dbReference>
<dbReference type="Pfam" id="PF13432">
    <property type="entry name" value="TPR_16"/>
    <property type="match status" value="1"/>
</dbReference>
<evidence type="ECO:0000313" key="5">
    <source>
        <dbReference type="Proteomes" id="UP000264330"/>
    </source>
</evidence>
<accession>A0A3D5IWL2</accession>
<dbReference type="InterPro" id="IPR011990">
    <property type="entry name" value="TPR-like_helical_dom_sf"/>
</dbReference>
<sequence>MKQKRINMRTAKMTFAQHSFFLILILLFSRVGIAQQNDETEKLIKEANAYMNQAEEALSENDFAGAEAAYRKAIAKDPSNTTAKYNMGNLYYNREKSGESQSRFVEANKVSENKEDRHKINHNLGNSFMKQKKYKEAVEAYKNALRNDPTDDETRYNLALAKKKLEEEQQQNKDNNDNQDNQDNKDQNEDQKDQDQDNQGDKGEDKDQDGKPKDEGDNEKQDPKDGEGDQENEKPQDQDPNEQNKGDQDQKDQKGKPDQQKQQQPQPAQGQLSPQQIKNLLEAMNNQEEKTQDKMNAEKAKAVKTRSDKDW</sequence>
<dbReference type="AlphaFoldDB" id="A0A3D5IWL2"/>
<reference evidence="4 5" key="1">
    <citation type="journal article" date="2018" name="Nat. Biotechnol.">
        <title>A standardized bacterial taxonomy based on genome phylogeny substantially revises the tree of life.</title>
        <authorList>
            <person name="Parks D.H."/>
            <person name="Chuvochina M."/>
            <person name="Waite D.W."/>
            <person name="Rinke C."/>
            <person name="Skarshewski A."/>
            <person name="Chaumeil P.A."/>
            <person name="Hugenholtz P."/>
        </authorList>
    </citation>
    <scope>NUCLEOTIDE SEQUENCE [LARGE SCALE GENOMIC DNA]</scope>
    <source>
        <strain evidence="4">UBA9359</strain>
    </source>
</reference>
<feature type="compositionally biased region" description="Basic and acidic residues" evidence="3">
    <location>
        <begin position="287"/>
        <end position="311"/>
    </location>
</feature>
<dbReference type="EMBL" id="DPMF01000035">
    <property type="protein sequence ID" value="HCV79778.1"/>
    <property type="molecule type" value="Genomic_DNA"/>
</dbReference>
<comment type="caution">
    <text evidence="4">The sequence shown here is derived from an EMBL/GenBank/DDBJ whole genome shotgun (WGS) entry which is preliminary data.</text>
</comment>
<feature type="compositionally biased region" description="Basic and acidic residues" evidence="3">
    <location>
        <begin position="166"/>
        <end position="259"/>
    </location>
</feature>
<dbReference type="SUPFAM" id="SSF48452">
    <property type="entry name" value="TPR-like"/>
    <property type="match status" value="1"/>
</dbReference>
<dbReference type="Pfam" id="PF13414">
    <property type="entry name" value="TPR_11"/>
    <property type="match status" value="1"/>
</dbReference>
<evidence type="ECO:0000256" key="3">
    <source>
        <dbReference type="SAM" id="MobiDB-lite"/>
    </source>
</evidence>
<organism evidence="4 5">
    <name type="scientific">Zunongwangia profunda</name>
    <dbReference type="NCBI Taxonomy" id="398743"/>
    <lineage>
        <taxon>Bacteria</taxon>
        <taxon>Pseudomonadati</taxon>
        <taxon>Bacteroidota</taxon>
        <taxon>Flavobacteriia</taxon>
        <taxon>Flavobacteriales</taxon>
        <taxon>Flavobacteriaceae</taxon>
        <taxon>Zunongwangia</taxon>
    </lineage>
</organism>
<proteinExistence type="predicted"/>
<feature type="coiled-coil region" evidence="2">
    <location>
        <begin position="33"/>
        <end position="60"/>
    </location>
</feature>
<evidence type="ECO:0000256" key="2">
    <source>
        <dbReference type="SAM" id="Coils"/>
    </source>
</evidence>
<gene>
    <name evidence="4" type="ORF">DGQ38_01865</name>
</gene>
<feature type="region of interest" description="Disordered" evidence="3">
    <location>
        <begin position="166"/>
        <end position="311"/>
    </location>
</feature>
<evidence type="ECO:0000256" key="1">
    <source>
        <dbReference type="PROSITE-ProRule" id="PRU00339"/>
    </source>
</evidence>
<dbReference type="Gene3D" id="1.25.40.10">
    <property type="entry name" value="Tetratricopeptide repeat domain"/>
    <property type="match status" value="2"/>
</dbReference>
<evidence type="ECO:0000313" key="4">
    <source>
        <dbReference type="EMBL" id="HCV79778.1"/>
    </source>
</evidence>
<keyword evidence="1" id="KW-0802">TPR repeat</keyword>
<feature type="repeat" description="TPR" evidence="1">
    <location>
        <begin position="47"/>
        <end position="80"/>
    </location>
</feature>
<dbReference type="PROSITE" id="PS50005">
    <property type="entry name" value="TPR"/>
    <property type="match status" value="2"/>
</dbReference>
<dbReference type="Proteomes" id="UP000264330">
    <property type="component" value="Unassembled WGS sequence"/>
</dbReference>
<dbReference type="SMART" id="SM00028">
    <property type="entry name" value="TPR"/>
    <property type="match status" value="3"/>
</dbReference>
<feature type="repeat" description="TPR" evidence="1">
    <location>
        <begin position="118"/>
        <end position="151"/>
    </location>
</feature>
<dbReference type="InterPro" id="IPR019734">
    <property type="entry name" value="TPR_rpt"/>
</dbReference>